<gene>
    <name evidence="1" type="ORF">ASZ90_011724</name>
</gene>
<reference evidence="1" key="1">
    <citation type="journal article" date="2015" name="Proc. Natl. Acad. Sci. U.S.A.">
        <title>Networks of energetic and metabolic interactions define dynamics in microbial communities.</title>
        <authorList>
            <person name="Embree M."/>
            <person name="Liu J.K."/>
            <person name="Al-Bassam M.M."/>
            <person name="Zengler K."/>
        </authorList>
    </citation>
    <scope>NUCLEOTIDE SEQUENCE</scope>
</reference>
<sequence length="92" mass="11053">MGEIKVDVPEGLPLKDLRKKILELIKEEEDKLMLLDRSNKMKVFSDEIIETKEPLQKEERKRILDKYYGSVKLDRTISIEEILDLEEDTWRY</sequence>
<dbReference type="AlphaFoldDB" id="A0A0W8FDA4"/>
<name>A0A0W8FDA4_9ZZZZ</name>
<proteinExistence type="predicted"/>
<comment type="caution">
    <text evidence="1">The sequence shown here is derived from an EMBL/GenBank/DDBJ whole genome shotgun (WGS) entry which is preliminary data.</text>
</comment>
<organism evidence="1">
    <name type="scientific">hydrocarbon metagenome</name>
    <dbReference type="NCBI Taxonomy" id="938273"/>
    <lineage>
        <taxon>unclassified sequences</taxon>
        <taxon>metagenomes</taxon>
        <taxon>ecological metagenomes</taxon>
    </lineage>
</organism>
<accession>A0A0W8FDA4</accession>
<evidence type="ECO:0000313" key="1">
    <source>
        <dbReference type="EMBL" id="KUG18594.1"/>
    </source>
</evidence>
<protein>
    <submittedName>
        <fullName evidence="1">Uncharacterized protein</fullName>
    </submittedName>
</protein>
<dbReference type="EMBL" id="LNQE01001374">
    <property type="protein sequence ID" value="KUG18594.1"/>
    <property type="molecule type" value="Genomic_DNA"/>
</dbReference>